<evidence type="ECO:0000256" key="1">
    <source>
        <dbReference type="SAM" id="MobiDB-lite"/>
    </source>
</evidence>
<keyword evidence="4" id="KW-1185">Reference proteome</keyword>
<evidence type="ECO:0000313" key="3">
    <source>
        <dbReference type="EMBL" id="KAG7360881.1"/>
    </source>
</evidence>
<comment type="caution">
    <text evidence="3">The sequence shown here is derived from an EMBL/GenBank/DDBJ whole genome shotgun (WGS) entry which is preliminary data.</text>
</comment>
<name>A0A9K3PVH5_9STRA</name>
<feature type="region of interest" description="Disordered" evidence="1">
    <location>
        <begin position="1"/>
        <end position="40"/>
    </location>
</feature>
<evidence type="ECO:0000256" key="2">
    <source>
        <dbReference type="SAM" id="Phobius"/>
    </source>
</evidence>
<keyword evidence="2" id="KW-0472">Membrane</keyword>
<feature type="transmembrane region" description="Helical" evidence="2">
    <location>
        <begin position="196"/>
        <end position="217"/>
    </location>
</feature>
<reference evidence="3" key="2">
    <citation type="submission" date="2021-04" db="EMBL/GenBank/DDBJ databases">
        <authorList>
            <person name="Podell S."/>
        </authorList>
    </citation>
    <scope>NUCLEOTIDE SEQUENCE</scope>
    <source>
        <strain evidence="3">Hildebrandi</strain>
    </source>
</reference>
<feature type="region of interest" description="Disordered" evidence="1">
    <location>
        <begin position="221"/>
        <end position="277"/>
    </location>
</feature>
<feature type="region of interest" description="Disordered" evidence="1">
    <location>
        <begin position="74"/>
        <end position="100"/>
    </location>
</feature>
<protein>
    <submittedName>
        <fullName evidence="3">Uncharacterized protein</fullName>
    </submittedName>
</protein>
<sequence>MNPDTPVEEQANSDGRTIMSDDQSELEAKSESGENEEEEDVMAMVMAEKTNALFRGKSSEFDRTFVPRIIGRIAPSDVTGNDEQPEGEEHSSRRIVFPSGPGAFSVDIHSTSQIENISTSVEPVDRDEPTDYDDVDKAIVIPRASLVGTSEIDLDVENVAYKHSVPPIAEVVRSDEFVQNSSAPNEKERRKKIFRCAVLAGLLLIAAVLIAILVVQVTNPDEDDRRRGNGHPKKPHPDRYPYGNTSKFDDSFSPFETEMDQNDTMASSDFEENEFGG</sequence>
<keyword evidence="2" id="KW-1133">Transmembrane helix</keyword>
<accession>A0A9K3PVH5</accession>
<organism evidence="3 4">
    <name type="scientific">Nitzschia inconspicua</name>
    <dbReference type="NCBI Taxonomy" id="303405"/>
    <lineage>
        <taxon>Eukaryota</taxon>
        <taxon>Sar</taxon>
        <taxon>Stramenopiles</taxon>
        <taxon>Ochrophyta</taxon>
        <taxon>Bacillariophyta</taxon>
        <taxon>Bacillariophyceae</taxon>
        <taxon>Bacillariophycidae</taxon>
        <taxon>Bacillariales</taxon>
        <taxon>Bacillariaceae</taxon>
        <taxon>Nitzschia</taxon>
    </lineage>
</organism>
<reference evidence="3" key="1">
    <citation type="journal article" date="2021" name="Sci. Rep.">
        <title>Diploid genomic architecture of Nitzschia inconspicua, an elite biomass production diatom.</title>
        <authorList>
            <person name="Oliver A."/>
            <person name="Podell S."/>
            <person name="Pinowska A."/>
            <person name="Traller J.C."/>
            <person name="Smith S.R."/>
            <person name="McClure R."/>
            <person name="Beliaev A."/>
            <person name="Bohutskyi P."/>
            <person name="Hill E.A."/>
            <person name="Rabines A."/>
            <person name="Zheng H."/>
            <person name="Allen L.Z."/>
            <person name="Kuo A."/>
            <person name="Grigoriev I.V."/>
            <person name="Allen A.E."/>
            <person name="Hazlebeck D."/>
            <person name="Allen E.E."/>
        </authorList>
    </citation>
    <scope>NUCLEOTIDE SEQUENCE</scope>
    <source>
        <strain evidence="3">Hildebrandi</strain>
    </source>
</reference>
<keyword evidence="2" id="KW-0812">Transmembrane</keyword>
<proteinExistence type="predicted"/>
<dbReference type="EMBL" id="JAGRRH010000013">
    <property type="protein sequence ID" value="KAG7360881.1"/>
    <property type="molecule type" value="Genomic_DNA"/>
</dbReference>
<dbReference type="Proteomes" id="UP000693970">
    <property type="component" value="Unassembled WGS sequence"/>
</dbReference>
<evidence type="ECO:0000313" key="4">
    <source>
        <dbReference type="Proteomes" id="UP000693970"/>
    </source>
</evidence>
<dbReference type="AlphaFoldDB" id="A0A9K3PVH5"/>
<gene>
    <name evidence="3" type="ORF">IV203_035980</name>
</gene>